<keyword evidence="4" id="KW-0067">ATP-binding</keyword>
<dbReference type="InterPro" id="IPR051409">
    <property type="entry name" value="Atypical_kinase_ADCK"/>
</dbReference>
<sequence>MLYEGASHLVAGKPLRAFDLIMTPANARHLTERLSEMRGAVMKVGQLLSMEAGDYLPPELTDILARLRENAYSMPQGEVALVLKNAWGRGWEDDFERFSFTPLAAASIGQVHEARTKDGQHLAIKIQYPGIRDSIDSDVNNVATLLKLLRLVPKDYDISPLLDEAKQQLHQEADYYAEADSITEYQSCIGDDSGFELPSVDSSRSTAEVLTMSFVPGVPIESLASASSQVRNQIATRLVALVLKEVFEWGLVQTDANFGNYRYQPDQDRIGLLDFGATRHYSGDFITALRRLMAAARRDDLSAIESHALELGYLRADEVKQYRQGLCKMIRTVAEPMRQQGPFDFGRSDLSQRVADQAISLRLHQRYMHLPPTDILFLHRKFGGSYLLCARLRAQVDIGALVAPYIN</sequence>
<dbReference type="CDD" id="cd13970">
    <property type="entry name" value="ABC1_ADCK3"/>
    <property type="match status" value="1"/>
</dbReference>
<dbReference type="Proteomes" id="UP000267535">
    <property type="component" value="Unassembled WGS sequence"/>
</dbReference>
<gene>
    <name evidence="6" type="ORF">EHS89_12530</name>
</gene>
<dbReference type="InterPro" id="IPR011009">
    <property type="entry name" value="Kinase-like_dom_sf"/>
</dbReference>
<feature type="domain" description="ABC1 atypical kinase-like" evidence="5">
    <location>
        <begin position="66"/>
        <end position="305"/>
    </location>
</feature>
<dbReference type="InterPro" id="IPR034646">
    <property type="entry name" value="ADCK3_dom"/>
</dbReference>
<organism evidence="6 7">
    <name type="scientific">Amphritea balenae</name>
    <dbReference type="NCBI Taxonomy" id="452629"/>
    <lineage>
        <taxon>Bacteria</taxon>
        <taxon>Pseudomonadati</taxon>
        <taxon>Pseudomonadota</taxon>
        <taxon>Gammaproteobacteria</taxon>
        <taxon>Oceanospirillales</taxon>
        <taxon>Oceanospirillaceae</taxon>
        <taxon>Amphritea</taxon>
    </lineage>
</organism>
<dbReference type="PANTHER" id="PTHR43851:SF3">
    <property type="entry name" value="COENZYME Q8"/>
    <property type="match status" value="1"/>
</dbReference>
<keyword evidence="2" id="KW-0808">Transferase</keyword>
<reference evidence="6 7" key="1">
    <citation type="submission" date="2018-11" db="EMBL/GenBank/DDBJ databases">
        <title>The draft genome sequence of Amphritea balenae JAMM 1525T.</title>
        <authorList>
            <person name="Fang Z."/>
            <person name="Zhang Y."/>
            <person name="Han X."/>
        </authorList>
    </citation>
    <scope>NUCLEOTIDE SEQUENCE [LARGE SCALE GENOMIC DNA]</scope>
    <source>
        <strain evidence="6 7">JAMM 1525</strain>
    </source>
</reference>
<name>A0A3P1SPG6_9GAMM</name>
<proteinExistence type="inferred from homology"/>
<evidence type="ECO:0000256" key="1">
    <source>
        <dbReference type="ARBA" id="ARBA00009670"/>
    </source>
</evidence>
<dbReference type="PANTHER" id="PTHR43851">
    <property type="match status" value="1"/>
</dbReference>
<evidence type="ECO:0000256" key="4">
    <source>
        <dbReference type="ARBA" id="ARBA00022840"/>
    </source>
</evidence>
<dbReference type="OrthoDB" id="9795390at2"/>
<evidence type="ECO:0000259" key="5">
    <source>
        <dbReference type="Pfam" id="PF03109"/>
    </source>
</evidence>
<dbReference type="GO" id="GO:0006744">
    <property type="term" value="P:ubiquinone biosynthetic process"/>
    <property type="evidence" value="ECO:0007669"/>
    <property type="project" value="TreeGrafter"/>
</dbReference>
<dbReference type="AlphaFoldDB" id="A0A3P1SPG6"/>
<comment type="similarity">
    <text evidence="1">Belongs to the protein kinase superfamily. ADCK protein kinase family.</text>
</comment>
<dbReference type="SUPFAM" id="SSF56112">
    <property type="entry name" value="Protein kinase-like (PK-like)"/>
    <property type="match status" value="1"/>
</dbReference>
<dbReference type="EMBL" id="RQXV01000006">
    <property type="protein sequence ID" value="RRC99036.1"/>
    <property type="molecule type" value="Genomic_DNA"/>
</dbReference>
<dbReference type="Pfam" id="PF03109">
    <property type="entry name" value="ABC1"/>
    <property type="match status" value="1"/>
</dbReference>
<comment type="caution">
    <text evidence="6">The sequence shown here is derived from an EMBL/GenBank/DDBJ whole genome shotgun (WGS) entry which is preliminary data.</text>
</comment>
<dbReference type="GO" id="GO:0016301">
    <property type="term" value="F:kinase activity"/>
    <property type="evidence" value="ECO:0007669"/>
    <property type="project" value="UniProtKB-KW"/>
</dbReference>
<dbReference type="InterPro" id="IPR004147">
    <property type="entry name" value="ABC1_dom"/>
</dbReference>
<evidence type="ECO:0000313" key="7">
    <source>
        <dbReference type="Proteomes" id="UP000267535"/>
    </source>
</evidence>
<evidence type="ECO:0000313" key="6">
    <source>
        <dbReference type="EMBL" id="RRC99036.1"/>
    </source>
</evidence>
<dbReference type="GO" id="GO:0005524">
    <property type="term" value="F:ATP binding"/>
    <property type="evidence" value="ECO:0007669"/>
    <property type="project" value="UniProtKB-KW"/>
</dbReference>
<protein>
    <submittedName>
        <fullName evidence="6">AarF/ABC1/UbiB kinase family protein</fullName>
    </submittedName>
</protein>
<evidence type="ECO:0000256" key="3">
    <source>
        <dbReference type="ARBA" id="ARBA00022741"/>
    </source>
</evidence>
<keyword evidence="3" id="KW-0547">Nucleotide-binding</keyword>
<keyword evidence="7" id="KW-1185">Reference proteome</keyword>
<evidence type="ECO:0000256" key="2">
    <source>
        <dbReference type="ARBA" id="ARBA00022679"/>
    </source>
</evidence>
<accession>A0A3P1SPG6</accession>
<keyword evidence="6" id="KW-0418">Kinase</keyword>